<evidence type="ECO:0008006" key="5">
    <source>
        <dbReference type="Google" id="ProtNLM"/>
    </source>
</evidence>
<dbReference type="Proteomes" id="UP001519332">
    <property type="component" value="Unassembled WGS sequence"/>
</dbReference>
<keyword evidence="2" id="KW-0732">Signal</keyword>
<sequence>MHRNLTAAIVLTAITTLTACGGGAGSPGGIPCPGLAVRKGISLDIDPMYAPQVGSATLMSCWGGVCTDSPMDLMPASKPSALPCTGTGPDAACGAAAVPTGGKSGFADLPSLAATPGEITLKLLDAGGAELRTQSLMVTPEIKYPTGPECGGGTPQAGLQVAPDGTLSERR</sequence>
<proteinExistence type="predicted"/>
<feature type="region of interest" description="Disordered" evidence="1">
    <location>
        <begin position="143"/>
        <end position="171"/>
    </location>
</feature>
<organism evidence="3 4">
    <name type="scientific">Kibdelosporangium banguiense</name>
    <dbReference type="NCBI Taxonomy" id="1365924"/>
    <lineage>
        <taxon>Bacteria</taxon>
        <taxon>Bacillati</taxon>
        <taxon>Actinomycetota</taxon>
        <taxon>Actinomycetes</taxon>
        <taxon>Pseudonocardiales</taxon>
        <taxon>Pseudonocardiaceae</taxon>
        <taxon>Kibdelosporangium</taxon>
    </lineage>
</organism>
<evidence type="ECO:0000256" key="1">
    <source>
        <dbReference type="SAM" id="MobiDB-lite"/>
    </source>
</evidence>
<evidence type="ECO:0000256" key="2">
    <source>
        <dbReference type="SAM" id="SignalP"/>
    </source>
</evidence>
<dbReference type="EMBL" id="JAGINW010000001">
    <property type="protein sequence ID" value="MBP2330856.1"/>
    <property type="molecule type" value="Genomic_DNA"/>
</dbReference>
<feature type="signal peptide" evidence="2">
    <location>
        <begin position="1"/>
        <end position="19"/>
    </location>
</feature>
<comment type="caution">
    <text evidence="3">The sequence shown here is derived from an EMBL/GenBank/DDBJ whole genome shotgun (WGS) entry which is preliminary data.</text>
</comment>
<dbReference type="RefSeq" id="WP_209647529.1">
    <property type="nucleotide sequence ID" value="NZ_JAGINW010000001.1"/>
</dbReference>
<evidence type="ECO:0000313" key="4">
    <source>
        <dbReference type="Proteomes" id="UP001519332"/>
    </source>
</evidence>
<name>A0ABS4U2L0_9PSEU</name>
<gene>
    <name evidence="3" type="ORF">JOF56_011241</name>
</gene>
<protein>
    <recommendedName>
        <fullName evidence="5">Secreted protein</fullName>
    </recommendedName>
</protein>
<reference evidence="3 4" key="1">
    <citation type="submission" date="2021-03" db="EMBL/GenBank/DDBJ databases">
        <title>Sequencing the genomes of 1000 actinobacteria strains.</title>
        <authorList>
            <person name="Klenk H.-P."/>
        </authorList>
    </citation>
    <scope>NUCLEOTIDE SEQUENCE [LARGE SCALE GENOMIC DNA]</scope>
    <source>
        <strain evidence="3 4">DSM 46670</strain>
    </source>
</reference>
<evidence type="ECO:0000313" key="3">
    <source>
        <dbReference type="EMBL" id="MBP2330856.1"/>
    </source>
</evidence>
<keyword evidence="4" id="KW-1185">Reference proteome</keyword>
<accession>A0ABS4U2L0</accession>
<dbReference type="PROSITE" id="PS51257">
    <property type="entry name" value="PROKAR_LIPOPROTEIN"/>
    <property type="match status" value="1"/>
</dbReference>
<feature type="chain" id="PRO_5046268301" description="Secreted protein" evidence="2">
    <location>
        <begin position="20"/>
        <end position="171"/>
    </location>
</feature>